<sequence>MALRFYGKGGSQTDSCPSVHADDTDGSLVIVGTLIEDPDVLTEIQRHSHIDPHERAVRVPRELRKALREALGEHDPDLG</sequence>
<evidence type="ECO:0000256" key="1">
    <source>
        <dbReference type="SAM" id="MobiDB-lite"/>
    </source>
</evidence>
<protein>
    <submittedName>
        <fullName evidence="2">Uncharacterized protein</fullName>
    </submittedName>
</protein>
<dbReference type="RefSeq" id="WP_150932821.1">
    <property type="nucleotide sequence ID" value="NZ_VYTZ01000003.1"/>
</dbReference>
<dbReference type="EMBL" id="VYTZ01000003">
    <property type="protein sequence ID" value="KAA9379632.1"/>
    <property type="molecule type" value="Genomic_DNA"/>
</dbReference>
<evidence type="ECO:0000313" key="2">
    <source>
        <dbReference type="EMBL" id="KAA9379632.1"/>
    </source>
</evidence>
<keyword evidence="3" id="KW-1185">Reference proteome</keyword>
<feature type="region of interest" description="Disordered" evidence="1">
    <location>
        <begin position="1"/>
        <end position="21"/>
    </location>
</feature>
<comment type="caution">
    <text evidence="2">The sequence shown here is derived from an EMBL/GenBank/DDBJ whole genome shotgun (WGS) entry which is preliminary data.</text>
</comment>
<dbReference type="AlphaFoldDB" id="A0A5J5K588"/>
<reference evidence="2 3" key="1">
    <citation type="submission" date="2019-09" db="EMBL/GenBank/DDBJ databases">
        <title>Screening of Novel Bioactive Compounds from Soil-Associated.</title>
        <authorList>
            <person name="Gong X."/>
        </authorList>
    </citation>
    <scope>NUCLEOTIDE SEQUENCE [LARGE SCALE GENOMIC DNA]</scope>
    <source>
        <strain evidence="2 3">Gxj-6</strain>
    </source>
</reference>
<proteinExistence type="predicted"/>
<name>A0A5J5K588_9ACTN</name>
<accession>A0A5J5K588</accession>
<gene>
    <name evidence="2" type="ORF">F5972_08235</name>
</gene>
<evidence type="ECO:0000313" key="3">
    <source>
        <dbReference type="Proteomes" id="UP000327011"/>
    </source>
</evidence>
<organism evidence="2 3">
    <name type="scientific">Microbispora cellulosiformans</name>
    <dbReference type="NCBI Taxonomy" id="2614688"/>
    <lineage>
        <taxon>Bacteria</taxon>
        <taxon>Bacillati</taxon>
        <taxon>Actinomycetota</taxon>
        <taxon>Actinomycetes</taxon>
        <taxon>Streptosporangiales</taxon>
        <taxon>Streptosporangiaceae</taxon>
        <taxon>Microbispora</taxon>
    </lineage>
</organism>
<dbReference type="Proteomes" id="UP000327011">
    <property type="component" value="Unassembled WGS sequence"/>
</dbReference>